<dbReference type="EMBL" id="NBXA01000013">
    <property type="protein sequence ID" value="RFA14544.1"/>
    <property type="molecule type" value="Genomic_DNA"/>
</dbReference>
<name>A0A3E0VWU1_9MICO</name>
<comment type="caution">
    <text evidence="1">The sequence shown here is derived from an EMBL/GenBank/DDBJ whole genome shotgun (WGS) entry which is preliminary data.</text>
</comment>
<organism evidence="1 2">
    <name type="scientific">Subtercola boreus</name>
    <dbReference type="NCBI Taxonomy" id="120213"/>
    <lineage>
        <taxon>Bacteria</taxon>
        <taxon>Bacillati</taxon>
        <taxon>Actinomycetota</taxon>
        <taxon>Actinomycetes</taxon>
        <taxon>Micrococcales</taxon>
        <taxon>Microbacteriaceae</taxon>
        <taxon>Subtercola</taxon>
    </lineage>
</organism>
<dbReference type="RefSeq" id="WP_116282396.1">
    <property type="nucleotide sequence ID" value="NZ_NBXA01000013.1"/>
</dbReference>
<dbReference type="Proteomes" id="UP000256709">
    <property type="component" value="Unassembled WGS sequence"/>
</dbReference>
<evidence type="ECO:0008006" key="3">
    <source>
        <dbReference type="Google" id="ProtNLM"/>
    </source>
</evidence>
<evidence type="ECO:0000313" key="1">
    <source>
        <dbReference type="EMBL" id="RFA14544.1"/>
    </source>
</evidence>
<proteinExistence type="predicted"/>
<accession>A0A3E0VWU1</accession>
<evidence type="ECO:0000313" key="2">
    <source>
        <dbReference type="Proteomes" id="UP000256709"/>
    </source>
</evidence>
<dbReference type="OrthoDB" id="9798122at2"/>
<dbReference type="AlphaFoldDB" id="A0A3E0VWU1"/>
<reference evidence="1 2" key="1">
    <citation type="submission" date="2017-04" db="EMBL/GenBank/DDBJ databases">
        <title>Comparative genome analysis of Subtercola boreus.</title>
        <authorList>
            <person name="Cho Y.-J."/>
            <person name="Cho A."/>
            <person name="Kim O.-S."/>
            <person name="Lee J.-I."/>
        </authorList>
    </citation>
    <scope>NUCLEOTIDE SEQUENCE [LARGE SCALE GENOMIC DNA]</scope>
    <source>
        <strain evidence="1 2">P27444</strain>
    </source>
</reference>
<dbReference type="SUPFAM" id="SSF53474">
    <property type="entry name" value="alpha/beta-Hydrolases"/>
    <property type="match status" value="1"/>
</dbReference>
<gene>
    <name evidence="1" type="ORF">B7R21_06255</name>
</gene>
<dbReference type="Gene3D" id="3.40.50.1820">
    <property type="entry name" value="alpha/beta hydrolase"/>
    <property type="match status" value="1"/>
</dbReference>
<protein>
    <recommendedName>
        <fullName evidence="3">AB hydrolase-1 domain-containing protein</fullName>
    </recommendedName>
</protein>
<dbReference type="InterPro" id="IPR029058">
    <property type="entry name" value="AB_hydrolase_fold"/>
</dbReference>
<sequence length="339" mass="36768">MAFTSVGTYTTSSGLVCTIYETDNGADRLQLIIPNGTPPTGGRHGVMWLHGSQGEYNQMLTISSLATLRDTILNNGGFIAQSRGSKTSSFNGLNGWGRDTAKVAYSELAQQAAAFITVVDWVVIGRSMGGEVGKWLVTQDTYLASRTLGYVDMSGIYDMLAEYDDGNHFDHPSWYGTTEPPTPPARPDPAPDYADPAWAAWRSSLTSWRSNSATVSARSALATATTTNDPGRITASLWAGKKVLVVYGTKDTTAYPPIAGLKFWNDYNTQFDAATKQLVAVTGATHAQTAGTYDAPQVPDFIKQLWGIITPSFKVGNKIDAMYFLDRDNQLHRMNPVPV</sequence>